<dbReference type="AlphaFoldDB" id="A0AAW2WKM4"/>
<protein>
    <recommendedName>
        <fullName evidence="3">Toprim domain-containing protein</fullName>
    </recommendedName>
</protein>
<name>A0AAW2WKM4_9LAMI</name>
<gene>
    <name evidence="2" type="ORF">Slati_1961700</name>
</gene>
<reference evidence="2" key="1">
    <citation type="submission" date="2020-06" db="EMBL/GenBank/DDBJ databases">
        <authorList>
            <person name="Li T."/>
            <person name="Hu X."/>
            <person name="Zhang T."/>
            <person name="Song X."/>
            <person name="Zhang H."/>
            <person name="Dai N."/>
            <person name="Sheng W."/>
            <person name="Hou X."/>
            <person name="Wei L."/>
        </authorList>
    </citation>
    <scope>NUCLEOTIDE SEQUENCE</scope>
    <source>
        <strain evidence="2">KEN1</strain>
        <tissue evidence="2">Leaf</tissue>
    </source>
</reference>
<keyword evidence="1" id="KW-0732">Signal</keyword>
<feature type="signal peptide" evidence="1">
    <location>
        <begin position="1"/>
        <end position="27"/>
    </location>
</feature>
<feature type="chain" id="PRO_5043654834" description="Toprim domain-containing protein" evidence="1">
    <location>
        <begin position="28"/>
        <end position="184"/>
    </location>
</feature>
<dbReference type="InterPro" id="IPR027032">
    <property type="entry name" value="Twinkle-like"/>
</dbReference>
<proteinExistence type="predicted"/>
<sequence length="184" mass="20983">MGSGLFIIPRHNILVLFCPSLLLEVKAVVVEEEEGETAFDKLKQKIEALGINSDSCTPGVYDHLYCPKCRGGKSIHRSLSFHINRKWSYALWRCFNLQCGWAGKERNTEKYLYGLDDIAEADEIIIASRIILATDGDVPGQSLAEELARRLGRKDVGEYIGRREMRPTLSKMRMRYSSIWARML</sequence>
<dbReference type="GO" id="GO:0043139">
    <property type="term" value="F:5'-3' DNA helicase activity"/>
    <property type="evidence" value="ECO:0007669"/>
    <property type="project" value="InterPro"/>
</dbReference>
<dbReference type="GO" id="GO:0003697">
    <property type="term" value="F:single-stranded DNA binding"/>
    <property type="evidence" value="ECO:0007669"/>
    <property type="project" value="InterPro"/>
</dbReference>
<organism evidence="2">
    <name type="scientific">Sesamum latifolium</name>
    <dbReference type="NCBI Taxonomy" id="2727402"/>
    <lineage>
        <taxon>Eukaryota</taxon>
        <taxon>Viridiplantae</taxon>
        <taxon>Streptophyta</taxon>
        <taxon>Embryophyta</taxon>
        <taxon>Tracheophyta</taxon>
        <taxon>Spermatophyta</taxon>
        <taxon>Magnoliopsida</taxon>
        <taxon>eudicotyledons</taxon>
        <taxon>Gunneridae</taxon>
        <taxon>Pentapetalae</taxon>
        <taxon>asterids</taxon>
        <taxon>lamiids</taxon>
        <taxon>Lamiales</taxon>
        <taxon>Pedaliaceae</taxon>
        <taxon>Sesamum</taxon>
    </lineage>
</organism>
<reference evidence="2" key="2">
    <citation type="journal article" date="2024" name="Plant">
        <title>Genomic evolution and insights into agronomic trait innovations of Sesamum species.</title>
        <authorList>
            <person name="Miao H."/>
            <person name="Wang L."/>
            <person name="Qu L."/>
            <person name="Liu H."/>
            <person name="Sun Y."/>
            <person name="Le M."/>
            <person name="Wang Q."/>
            <person name="Wei S."/>
            <person name="Zheng Y."/>
            <person name="Lin W."/>
            <person name="Duan Y."/>
            <person name="Cao H."/>
            <person name="Xiong S."/>
            <person name="Wang X."/>
            <person name="Wei L."/>
            <person name="Li C."/>
            <person name="Ma Q."/>
            <person name="Ju M."/>
            <person name="Zhao R."/>
            <person name="Li G."/>
            <person name="Mu C."/>
            <person name="Tian Q."/>
            <person name="Mei H."/>
            <person name="Zhang T."/>
            <person name="Gao T."/>
            <person name="Zhang H."/>
        </authorList>
    </citation>
    <scope>NUCLEOTIDE SEQUENCE</scope>
    <source>
        <strain evidence="2">KEN1</strain>
    </source>
</reference>
<evidence type="ECO:0008006" key="3">
    <source>
        <dbReference type="Google" id="ProtNLM"/>
    </source>
</evidence>
<dbReference type="EMBL" id="JACGWN010000007">
    <property type="protein sequence ID" value="KAL0442390.1"/>
    <property type="molecule type" value="Genomic_DNA"/>
</dbReference>
<accession>A0AAW2WKM4</accession>
<comment type="caution">
    <text evidence="2">The sequence shown here is derived from an EMBL/GenBank/DDBJ whole genome shotgun (WGS) entry which is preliminary data.</text>
</comment>
<evidence type="ECO:0000313" key="2">
    <source>
        <dbReference type="EMBL" id="KAL0442390.1"/>
    </source>
</evidence>
<dbReference type="PANTHER" id="PTHR12873">
    <property type="entry name" value="T7-LIKE MITOCHONDRIAL DNA HELICASE"/>
    <property type="match status" value="1"/>
</dbReference>
<evidence type="ECO:0000256" key="1">
    <source>
        <dbReference type="SAM" id="SignalP"/>
    </source>
</evidence>
<dbReference type="PANTHER" id="PTHR12873:SF6">
    <property type="entry name" value="TOPRIM DOMAIN-CONTAINING PROTEIN"/>
    <property type="match status" value="1"/>
</dbReference>